<feature type="domain" description="EAL" evidence="1">
    <location>
        <begin position="333"/>
        <end position="587"/>
    </location>
</feature>
<feature type="domain" description="GGDEF" evidence="2">
    <location>
        <begin position="200"/>
        <end position="324"/>
    </location>
</feature>
<dbReference type="SUPFAM" id="SSF141868">
    <property type="entry name" value="EAL domain-like"/>
    <property type="match status" value="1"/>
</dbReference>
<dbReference type="EMBL" id="FNPG01000033">
    <property type="protein sequence ID" value="SDY74985.1"/>
    <property type="molecule type" value="Genomic_DNA"/>
</dbReference>
<dbReference type="RefSeq" id="WP_074719034.1">
    <property type="nucleotide sequence ID" value="NZ_FNPG01000033.1"/>
</dbReference>
<dbReference type="SMART" id="SM00052">
    <property type="entry name" value="EAL"/>
    <property type="match status" value="1"/>
</dbReference>
<dbReference type="CDD" id="cd01948">
    <property type="entry name" value="EAL"/>
    <property type="match status" value="1"/>
</dbReference>
<dbReference type="Proteomes" id="UP000183918">
    <property type="component" value="Unassembled WGS sequence"/>
</dbReference>
<dbReference type="CDD" id="cd01949">
    <property type="entry name" value="GGDEF"/>
    <property type="match status" value="1"/>
</dbReference>
<accession>A0A1H3MG11</accession>
<dbReference type="InterPro" id="IPR000160">
    <property type="entry name" value="GGDEF_dom"/>
</dbReference>
<dbReference type="Gene3D" id="3.30.70.270">
    <property type="match status" value="1"/>
</dbReference>
<dbReference type="AlphaFoldDB" id="A0A1H3MG11"/>
<evidence type="ECO:0000313" key="3">
    <source>
        <dbReference type="EMBL" id="SDY74985.1"/>
    </source>
</evidence>
<dbReference type="Gene3D" id="3.20.20.450">
    <property type="entry name" value="EAL domain"/>
    <property type="match status" value="1"/>
</dbReference>
<name>A0A1H3MG11_9FIRM</name>
<dbReference type="InterPro" id="IPR050706">
    <property type="entry name" value="Cyclic-di-GMP_PDE-like"/>
</dbReference>
<dbReference type="NCBIfam" id="TIGR00254">
    <property type="entry name" value="GGDEF"/>
    <property type="match status" value="1"/>
</dbReference>
<dbReference type="SMART" id="SM00267">
    <property type="entry name" value="GGDEF"/>
    <property type="match status" value="1"/>
</dbReference>
<dbReference type="Pfam" id="PF00563">
    <property type="entry name" value="EAL"/>
    <property type="match status" value="1"/>
</dbReference>
<dbReference type="InterPro" id="IPR029787">
    <property type="entry name" value="Nucleotide_cyclase"/>
</dbReference>
<dbReference type="InterPro" id="IPR001633">
    <property type="entry name" value="EAL_dom"/>
</dbReference>
<dbReference type="Pfam" id="PF00990">
    <property type="entry name" value="GGDEF"/>
    <property type="match status" value="1"/>
</dbReference>
<dbReference type="SUPFAM" id="SSF55073">
    <property type="entry name" value="Nucleotide cyclase"/>
    <property type="match status" value="1"/>
</dbReference>
<sequence length="589" mass="69031">MTKVKQRAKKVQKVMLNWIENPRFQEIISFYSDKNLLEHLAMFKVNLTNDEAEVIHIGRMENFKNIINSGFSSYENLLYKIMDNLDLLSEKDEISLFFDRRILMHRFSHGQINDEIEFICLFNTVFRWVHCDYLLLDSKEDGCVYAYIFVFDMSDYIKKQENVKDTAIESEIDSLTGLPNRLFFRSVAPEILKKNIKKGKTTSFIHFDIENFKEFNEKYGANQGDKLLKFLGEVLSNVFKECLVSHLSQDHFMVVTSENDIIEKIEDIYSCIADFSKVEHIEVKAGIFQTKDEILDAFVASDRAKIAADSIKNRYTEKYRYFDEELVNVVTKQKYIVDNIDIAIKRKDLRVFYQPVFSTETGKLCGFEALSRWKDPKYGFLSPVDYIETLEEYRLIHKLDKFMIKSICRDIREMKNDGLNVVPVSVNLSRIDFELGDMVTYLDKCVEKYDIDKSLIHVEITESVLMENPNDLQFQIKKFQNRGFEVWMDDFGSGYSSFNVLKDFDFDMLKIDMLFMKDFESNKKAKKILAAIVEMAKTIGIKTLAEGVETQEQFEFLRTVGCDRAQGYLFGKPTPMNDEFLTFFTKTMR</sequence>
<dbReference type="InterPro" id="IPR043128">
    <property type="entry name" value="Rev_trsase/Diguanyl_cyclase"/>
</dbReference>
<evidence type="ECO:0000313" key="4">
    <source>
        <dbReference type="Proteomes" id="UP000183918"/>
    </source>
</evidence>
<dbReference type="PROSITE" id="PS50887">
    <property type="entry name" value="GGDEF"/>
    <property type="match status" value="1"/>
</dbReference>
<dbReference type="PANTHER" id="PTHR33121:SF79">
    <property type="entry name" value="CYCLIC DI-GMP PHOSPHODIESTERASE PDED-RELATED"/>
    <property type="match status" value="1"/>
</dbReference>
<dbReference type="GO" id="GO:0071111">
    <property type="term" value="F:cyclic-guanylate-specific phosphodiesterase activity"/>
    <property type="evidence" value="ECO:0007669"/>
    <property type="project" value="InterPro"/>
</dbReference>
<proteinExistence type="predicted"/>
<organism evidence="3 4">
    <name type="scientific">Lachnobacterium bovis DSM 14045</name>
    <dbReference type="NCBI Taxonomy" id="1122142"/>
    <lineage>
        <taxon>Bacteria</taxon>
        <taxon>Bacillati</taxon>
        <taxon>Bacillota</taxon>
        <taxon>Clostridia</taxon>
        <taxon>Lachnospirales</taxon>
        <taxon>Lachnospiraceae</taxon>
        <taxon>Lachnobacterium</taxon>
    </lineage>
</organism>
<gene>
    <name evidence="3" type="ORF">SAMN02910414_02294</name>
</gene>
<dbReference type="PROSITE" id="PS50883">
    <property type="entry name" value="EAL"/>
    <property type="match status" value="1"/>
</dbReference>
<dbReference type="PANTHER" id="PTHR33121">
    <property type="entry name" value="CYCLIC DI-GMP PHOSPHODIESTERASE PDEF"/>
    <property type="match status" value="1"/>
</dbReference>
<evidence type="ECO:0000259" key="2">
    <source>
        <dbReference type="PROSITE" id="PS50887"/>
    </source>
</evidence>
<dbReference type="OrthoDB" id="9805474at2"/>
<dbReference type="STRING" id="1122142.SAMN02910414_02294"/>
<evidence type="ECO:0000259" key="1">
    <source>
        <dbReference type="PROSITE" id="PS50883"/>
    </source>
</evidence>
<protein>
    <submittedName>
        <fullName evidence="3">Diguanylate cyclase (GGDEF) domain-containing protein</fullName>
    </submittedName>
</protein>
<keyword evidence="4" id="KW-1185">Reference proteome</keyword>
<reference evidence="3 4" key="1">
    <citation type="submission" date="2016-10" db="EMBL/GenBank/DDBJ databases">
        <authorList>
            <person name="de Groot N.N."/>
        </authorList>
    </citation>
    <scope>NUCLEOTIDE SEQUENCE [LARGE SCALE GENOMIC DNA]</scope>
    <source>
        <strain evidence="3 4">DSM 14045</strain>
    </source>
</reference>
<dbReference type="InterPro" id="IPR035919">
    <property type="entry name" value="EAL_sf"/>
</dbReference>